<feature type="region of interest" description="Disordered" evidence="1">
    <location>
        <begin position="334"/>
        <end position="401"/>
    </location>
</feature>
<dbReference type="PANTHER" id="PTHR36142:SF5">
    <property type="entry name" value="METALLO-BETA-LACTAMASE DOMAIN-CONTAINING PROTEIN"/>
    <property type="match status" value="1"/>
</dbReference>
<feature type="region of interest" description="Disordered" evidence="1">
    <location>
        <begin position="184"/>
        <end position="206"/>
    </location>
</feature>
<comment type="caution">
    <text evidence="2">The sequence shown here is derived from an EMBL/GenBank/DDBJ whole genome shotgun (WGS) entry which is preliminary data.</text>
</comment>
<reference evidence="2 3" key="1">
    <citation type="submission" date="2017-04" db="EMBL/GenBank/DDBJ databases">
        <title>Draft genome sequence of Marssonina coronaria NL1: causal agent of apple blotch.</title>
        <authorList>
            <person name="Cheng Q."/>
        </authorList>
    </citation>
    <scope>NUCLEOTIDE SEQUENCE [LARGE SCALE GENOMIC DNA]</scope>
    <source>
        <strain evidence="2 3">NL1</strain>
    </source>
</reference>
<dbReference type="Gene3D" id="3.60.15.10">
    <property type="entry name" value="Ribonuclease Z/Hydroxyacylglutathione hydrolase-like"/>
    <property type="match status" value="1"/>
</dbReference>
<evidence type="ECO:0000256" key="1">
    <source>
        <dbReference type="SAM" id="MobiDB-lite"/>
    </source>
</evidence>
<evidence type="ECO:0000313" key="3">
    <source>
        <dbReference type="Proteomes" id="UP000242519"/>
    </source>
</evidence>
<dbReference type="InterPro" id="IPR036866">
    <property type="entry name" value="RibonucZ/Hydroxyglut_hydro"/>
</dbReference>
<sequence length="414" mass="44379">MSLTVTHLNSDASFLLSFHPLPAFPTTPGQPAKPFNVVLDPWLSGSAKIFHSSFSIARHKFGASVASLTDLPDLDLVVVSQAKSDHCHKETLTQLPPRGGQTRILAEPGAAKIIRGWKHFAPEQVITLPRFEEPRPGKPAAVYRLPIASTALHARPGEITITFLAQKADLTRLHSAVGITYRAPGDLPDPAPTPPATPTSSRLPSHRGERALSVIHAPHGIAWKALEPYAATHLQPQGALPVTALLHCFDRIQNAWYLGGNICSGLPGGIEVAQRLQAQVWISAHDGEKEIQGLANRNLVVQKFARADVEKEVSPRADPFSRSRRTEAVVLGVGEEMRLEPRPVSGSGSDADADARLHVDAPPTRSRAGGLRPSRTRHPDASSDADAGPGPRRGNSSSSLLVSHACTSRAVMII</sequence>
<evidence type="ECO:0000313" key="2">
    <source>
        <dbReference type="EMBL" id="OWP06984.1"/>
    </source>
</evidence>
<dbReference type="InParanoid" id="A0A218ZGU8"/>
<keyword evidence="3" id="KW-1185">Reference proteome</keyword>
<accession>A0A218ZGU8</accession>
<proteinExistence type="predicted"/>
<dbReference type="Proteomes" id="UP000242519">
    <property type="component" value="Unassembled WGS sequence"/>
</dbReference>
<dbReference type="STRING" id="503106.A0A218ZGU8"/>
<name>A0A218ZGU8_9HELO</name>
<protein>
    <submittedName>
        <fullName evidence="2">Uncharacterized protein</fullName>
    </submittedName>
</protein>
<feature type="compositionally biased region" description="Pro residues" evidence="1">
    <location>
        <begin position="187"/>
        <end position="197"/>
    </location>
</feature>
<dbReference type="OrthoDB" id="332863at2759"/>
<dbReference type="AlphaFoldDB" id="A0A218ZGU8"/>
<gene>
    <name evidence="2" type="ORF">B2J93_7718</name>
</gene>
<dbReference type="EMBL" id="MZNU01000022">
    <property type="protein sequence ID" value="OWP06984.1"/>
    <property type="molecule type" value="Genomic_DNA"/>
</dbReference>
<organism evidence="2 3">
    <name type="scientific">Diplocarpon coronariae</name>
    <dbReference type="NCBI Taxonomy" id="2795749"/>
    <lineage>
        <taxon>Eukaryota</taxon>
        <taxon>Fungi</taxon>
        <taxon>Dikarya</taxon>
        <taxon>Ascomycota</taxon>
        <taxon>Pezizomycotina</taxon>
        <taxon>Leotiomycetes</taxon>
        <taxon>Helotiales</taxon>
        <taxon>Drepanopezizaceae</taxon>
        <taxon>Diplocarpon</taxon>
    </lineage>
</organism>
<dbReference type="PANTHER" id="PTHR36142">
    <property type="entry name" value="METALLO-HYDROLASE/OXIDOREDUCTASE SUPERFAMILY PROTEIN"/>
    <property type="match status" value="1"/>
</dbReference>